<dbReference type="AlphaFoldDB" id="A0A7W3XQ00"/>
<name>A0A7W3XQ00_9BACL</name>
<reference evidence="1 2" key="1">
    <citation type="submission" date="2020-08" db="EMBL/GenBank/DDBJ databases">
        <title>Genomic Encyclopedia of Type Strains, Phase III (KMG-III): the genomes of soil and plant-associated and newly described type strains.</title>
        <authorList>
            <person name="Whitman W."/>
        </authorList>
    </citation>
    <scope>NUCLEOTIDE SEQUENCE [LARGE SCALE GENOMIC DNA]</scope>
    <source>
        <strain evidence="1 2">CECT 8693</strain>
    </source>
</reference>
<evidence type="ECO:0000313" key="1">
    <source>
        <dbReference type="EMBL" id="MBA9083871.1"/>
    </source>
</evidence>
<dbReference type="InterPro" id="IPR027417">
    <property type="entry name" value="P-loop_NTPase"/>
</dbReference>
<dbReference type="SUPFAM" id="SSF52540">
    <property type="entry name" value="P-loop containing nucleoside triphosphate hydrolases"/>
    <property type="match status" value="1"/>
</dbReference>
<dbReference type="Gene3D" id="3.40.50.300">
    <property type="entry name" value="P-loop containing nucleotide triphosphate hydrolases"/>
    <property type="match status" value="1"/>
</dbReference>
<dbReference type="Proteomes" id="UP000567067">
    <property type="component" value="Unassembled WGS sequence"/>
</dbReference>
<accession>A0A7W3XQ00</accession>
<keyword evidence="2" id="KW-1185">Reference proteome</keyword>
<dbReference type="EMBL" id="JACJIP010000001">
    <property type="protein sequence ID" value="MBA9083871.1"/>
    <property type="molecule type" value="Genomic_DNA"/>
</dbReference>
<proteinExistence type="predicted"/>
<organism evidence="1 2">
    <name type="scientific">Fontibacillus solani</name>
    <dbReference type="NCBI Taxonomy" id="1572857"/>
    <lineage>
        <taxon>Bacteria</taxon>
        <taxon>Bacillati</taxon>
        <taxon>Bacillota</taxon>
        <taxon>Bacilli</taxon>
        <taxon>Bacillales</taxon>
        <taxon>Paenibacillaceae</taxon>
        <taxon>Fontibacillus</taxon>
    </lineage>
</organism>
<sequence length="73" mass="8471">MITFSLQVTHRLGSCKQAEKIIVLKDGKIIEIGSHSELMSNDGYYKNMYLTQAKWYLENNTDSSKYKTECNIF</sequence>
<comment type="caution">
    <text evidence="1">The sequence shown here is derived from an EMBL/GenBank/DDBJ whole genome shotgun (WGS) entry which is preliminary data.</text>
</comment>
<evidence type="ECO:0000313" key="2">
    <source>
        <dbReference type="Proteomes" id="UP000567067"/>
    </source>
</evidence>
<gene>
    <name evidence="1" type="ORF">FHR92_000314</name>
</gene>
<protein>
    <submittedName>
        <fullName evidence="1">ABC-type multidrug transport system fused ATPase/permease subunit</fullName>
    </submittedName>
</protein>